<dbReference type="STRING" id="1758178.GCA_001550095_03088"/>
<dbReference type="Proteomes" id="UP000217935">
    <property type="component" value="Chromosome"/>
</dbReference>
<dbReference type="AlphaFoldDB" id="A0A291GFF4"/>
<proteinExistence type="predicted"/>
<sequence length="368" mass="41019">MPRSVKYGLIGLAALIALVAVWPTLQVLFIFHIFGRLFNLTIPERDLTEVSVVEWLGQRPMGEVTLFLTQTDRGGREARVITDPQIIFDPESRFGYFETVFENWSPGPSYAACRPTAEQRGKIIALVVAGDILAERAYCRPTALNFRTLWRKATPVTLREEVLTREAHRVRVAEITRDPQRRVIRAPDTYGAYDQTYHIPLPTIWAEGPYAVGTGALTERLDRMLAPFGDGATGWFRSDDTRPSVSGTQIMIEGGDVPVWQKRLVIDGPEGLRDLREFTMERHVLEIACIQTVCDRIAALDFMTLTLRDRDADLLHRAYNAAPPASGSEAREGGISLSDLLQETPGPVTATPVTYALTWIGLPEGAQN</sequence>
<keyword evidence="1" id="KW-0812">Transmembrane</keyword>
<keyword evidence="3" id="KW-1185">Reference proteome</keyword>
<evidence type="ECO:0000256" key="1">
    <source>
        <dbReference type="SAM" id="Phobius"/>
    </source>
</evidence>
<feature type="transmembrane region" description="Helical" evidence="1">
    <location>
        <begin position="7"/>
        <end position="34"/>
    </location>
</feature>
<keyword evidence="1" id="KW-0472">Membrane</keyword>
<dbReference type="RefSeq" id="WP_096806816.1">
    <property type="nucleotide sequence ID" value="NZ_CP022196.1"/>
</dbReference>
<accession>A0A291GFF4</accession>
<evidence type="ECO:0000313" key="3">
    <source>
        <dbReference type="Proteomes" id="UP000217935"/>
    </source>
</evidence>
<organism evidence="2 3">
    <name type="scientific">Celeribacter ethanolicus</name>
    <dbReference type="NCBI Taxonomy" id="1758178"/>
    <lineage>
        <taxon>Bacteria</taxon>
        <taxon>Pseudomonadati</taxon>
        <taxon>Pseudomonadota</taxon>
        <taxon>Alphaproteobacteria</taxon>
        <taxon>Rhodobacterales</taxon>
        <taxon>Roseobacteraceae</taxon>
        <taxon>Celeribacter</taxon>
    </lineage>
</organism>
<keyword evidence="1" id="KW-1133">Transmembrane helix</keyword>
<evidence type="ECO:0000313" key="2">
    <source>
        <dbReference type="EMBL" id="ATG49273.1"/>
    </source>
</evidence>
<protein>
    <submittedName>
        <fullName evidence="2">Uncharacterized protein</fullName>
    </submittedName>
</protein>
<name>A0A291GFF4_9RHOB</name>
<reference evidence="2 3" key="1">
    <citation type="submission" date="2017-06" db="EMBL/GenBank/DDBJ databases">
        <title>Celeribacter sp. TSPH2 complete genome sequence.</title>
        <authorList>
            <person name="Woo J.-H."/>
            <person name="Kim H.-S."/>
        </authorList>
    </citation>
    <scope>NUCLEOTIDE SEQUENCE [LARGE SCALE GENOMIC DNA]</scope>
    <source>
        <strain evidence="2 3">TSPH2</strain>
    </source>
</reference>
<gene>
    <name evidence="2" type="ORF">CEW89_17845</name>
</gene>
<dbReference type="EMBL" id="CP022196">
    <property type="protein sequence ID" value="ATG49273.1"/>
    <property type="molecule type" value="Genomic_DNA"/>
</dbReference>
<dbReference type="KEGG" id="ceh:CEW89_17845"/>